<accession>F8AWZ9</accession>
<evidence type="ECO:0000313" key="2">
    <source>
        <dbReference type="EMBL" id="AEH11445.1"/>
    </source>
</evidence>
<dbReference type="EMBL" id="CP002801">
    <property type="protein sequence ID" value="AEH11445.1"/>
    <property type="molecule type" value="Genomic_DNA"/>
</dbReference>
<sequence>MARLSPGQETETTPLGADLRPFTDGDYIAVPNRIRPDDLAEPGPTGADVRTVDGVDRAALALRDAAGDEPHPLGAVLRPAPAEQQN</sequence>
<proteinExistence type="predicted"/>
<dbReference type="RefSeq" id="WP_013875313.1">
    <property type="nucleotide sequence ID" value="NC_015656.1"/>
</dbReference>
<feature type="region of interest" description="Disordered" evidence="1">
    <location>
        <begin position="65"/>
        <end position="86"/>
    </location>
</feature>
<protein>
    <submittedName>
        <fullName evidence="2">Uncharacterized protein</fullName>
    </submittedName>
</protein>
<name>F8AWZ9_9ACTN</name>
<reference evidence="2 3" key="1">
    <citation type="submission" date="2011-05" db="EMBL/GenBank/DDBJ databases">
        <title>Complete sequence of chromosome of Frankia symbiont of Datisca glomerata.</title>
        <authorList>
            <consortium name="US DOE Joint Genome Institute"/>
            <person name="Lucas S."/>
            <person name="Han J."/>
            <person name="Lapidus A."/>
            <person name="Cheng J.-F."/>
            <person name="Goodwin L."/>
            <person name="Pitluck S."/>
            <person name="Peters L."/>
            <person name="Mikhailova N."/>
            <person name="Chertkov O."/>
            <person name="Teshima H."/>
            <person name="Han C."/>
            <person name="Tapia R."/>
            <person name="Land M."/>
            <person name="Hauser L."/>
            <person name="Kyrpides N."/>
            <person name="Ivanova N."/>
            <person name="Pagani I."/>
            <person name="Berry A."/>
            <person name="Pawlowski K."/>
            <person name="Persson T."/>
            <person name="Vanden Heuvel B."/>
            <person name="Benson D."/>
            <person name="Woyke T."/>
        </authorList>
    </citation>
    <scope>NUCLEOTIDE SEQUENCE [LARGE SCALE GENOMIC DNA]</scope>
    <source>
        <strain evidence="3">4085684</strain>
    </source>
</reference>
<dbReference type="AlphaFoldDB" id="F8AWZ9"/>
<evidence type="ECO:0000256" key="1">
    <source>
        <dbReference type="SAM" id="MobiDB-lite"/>
    </source>
</evidence>
<evidence type="ECO:0000313" key="3">
    <source>
        <dbReference type="Proteomes" id="UP000001549"/>
    </source>
</evidence>
<dbReference type="HOGENOM" id="CLU_2493351_0_0_11"/>
<dbReference type="KEGG" id="fsy:FsymDg_4180"/>
<keyword evidence="3" id="KW-1185">Reference proteome</keyword>
<gene>
    <name evidence="2" type="ordered locus">FsymDg_4180</name>
</gene>
<organism evidence="2 3">
    <name type="scientific">Candidatus Protofrankia datiscae</name>
    <dbReference type="NCBI Taxonomy" id="2716812"/>
    <lineage>
        <taxon>Bacteria</taxon>
        <taxon>Bacillati</taxon>
        <taxon>Actinomycetota</taxon>
        <taxon>Actinomycetes</taxon>
        <taxon>Frankiales</taxon>
        <taxon>Frankiaceae</taxon>
        <taxon>Protofrankia</taxon>
    </lineage>
</organism>
<feature type="region of interest" description="Disordered" evidence="1">
    <location>
        <begin position="1"/>
        <end position="24"/>
    </location>
</feature>
<dbReference type="Proteomes" id="UP000001549">
    <property type="component" value="Chromosome"/>
</dbReference>